<dbReference type="Pfam" id="PF00078">
    <property type="entry name" value="RVT_1"/>
    <property type="match status" value="1"/>
</dbReference>
<evidence type="ECO:0000313" key="3">
    <source>
        <dbReference type="RefSeq" id="XP_056698543.1"/>
    </source>
</evidence>
<gene>
    <name evidence="3" type="primary">LOC110803092</name>
</gene>
<sequence>MLDSIPVTKAPGLDGFNSQFFKSAWPIIKDEFCLAIKDFFTTGKLLKEINVTSISLVPKLHVPASGAFVAGRSILHSVLLCQDIIKLYNRGMAKPAWFMKLDLRKAYDTVEWSFIEEIMVELGFPAHFIQLVMTCLSTTQYSILINGVPPPIIHPKRGLRCRSISLNHLVFADELLLFCNGDTTSVKLLLEGLNLFSTTTRLQVNPGKSSIYSCGLDQHTKEEIASFSDFNFGKLPFKYLGVPISTGKIKAGDCSLLVEKMVAKTKVWSSRYLSFAGRMHLINSVLMSISVYWGQAAVGKLAWAIEQKQDNLWVKWMHTVYIKNKNWLQYQAPQAASWAVKCICKAKQACCDTLGSSSWLTKRKFSIKEVYNLLKNQTGKTQWARYVWNRLTIPKYRFTLWVLLLERLKTRDRLFQYGVCADNLCPLCGNYVEICAHLFFDCVYSRKFLADLMAWLGLSTHRTSVVLIM</sequence>
<dbReference type="Pfam" id="PF13966">
    <property type="entry name" value="zf-RVT"/>
    <property type="match status" value="1"/>
</dbReference>
<dbReference type="InterPro" id="IPR026960">
    <property type="entry name" value="RVT-Znf"/>
</dbReference>
<feature type="domain" description="Reverse transcriptase" evidence="1">
    <location>
        <begin position="1"/>
        <end position="244"/>
    </location>
</feature>
<keyword evidence="2" id="KW-1185">Reference proteome</keyword>
<organism evidence="2 3">
    <name type="scientific">Spinacia oleracea</name>
    <name type="common">Spinach</name>
    <dbReference type="NCBI Taxonomy" id="3562"/>
    <lineage>
        <taxon>Eukaryota</taxon>
        <taxon>Viridiplantae</taxon>
        <taxon>Streptophyta</taxon>
        <taxon>Embryophyta</taxon>
        <taxon>Tracheophyta</taxon>
        <taxon>Spermatophyta</taxon>
        <taxon>Magnoliopsida</taxon>
        <taxon>eudicotyledons</taxon>
        <taxon>Gunneridae</taxon>
        <taxon>Pentapetalae</taxon>
        <taxon>Caryophyllales</taxon>
        <taxon>Chenopodiaceae</taxon>
        <taxon>Chenopodioideae</taxon>
        <taxon>Anserineae</taxon>
        <taxon>Spinacia</taxon>
    </lineage>
</organism>
<dbReference type="Proteomes" id="UP000813463">
    <property type="component" value="Chromosome 4"/>
</dbReference>
<reference evidence="2" key="1">
    <citation type="journal article" date="2021" name="Nat. Commun.">
        <title>Genomic analyses provide insights into spinach domestication and the genetic basis of agronomic traits.</title>
        <authorList>
            <person name="Cai X."/>
            <person name="Sun X."/>
            <person name="Xu C."/>
            <person name="Sun H."/>
            <person name="Wang X."/>
            <person name="Ge C."/>
            <person name="Zhang Z."/>
            <person name="Wang Q."/>
            <person name="Fei Z."/>
            <person name="Jiao C."/>
            <person name="Wang Q."/>
        </authorList>
    </citation>
    <scope>NUCLEOTIDE SEQUENCE [LARGE SCALE GENOMIC DNA]</scope>
    <source>
        <strain evidence="2">cv. Varoflay</strain>
    </source>
</reference>
<proteinExistence type="predicted"/>
<accession>A0ABM3RSE3</accession>
<evidence type="ECO:0000313" key="2">
    <source>
        <dbReference type="Proteomes" id="UP000813463"/>
    </source>
</evidence>
<dbReference type="InterPro" id="IPR000477">
    <property type="entry name" value="RT_dom"/>
</dbReference>
<dbReference type="PANTHER" id="PTHR33116">
    <property type="entry name" value="REVERSE TRANSCRIPTASE ZINC-BINDING DOMAIN-CONTAINING PROTEIN-RELATED-RELATED"/>
    <property type="match status" value="1"/>
</dbReference>
<evidence type="ECO:0000259" key="1">
    <source>
        <dbReference type="PROSITE" id="PS50878"/>
    </source>
</evidence>
<dbReference type="PROSITE" id="PS50878">
    <property type="entry name" value="RT_POL"/>
    <property type="match status" value="1"/>
</dbReference>
<dbReference type="GeneID" id="110803092"/>
<reference evidence="3" key="2">
    <citation type="submission" date="2025-08" db="UniProtKB">
        <authorList>
            <consortium name="RefSeq"/>
        </authorList>
    </citation>
    <scope>IDENTIFICATION</scope>
    <source>
        <tissue evidence="3">Leaf</tissue>
    </source>
</reference>
<name>A0ABM3RSE3_SPIOL</name>
<dbReference type="PANTHER" id="PTHR33116:SF84">
    <property type="entry name" value="RNA-DIRECTED DNA POLYMERASE"/>
    <property type="match status" value="1"/>
</dbReference>
<dbReference type="RefSeq" id="XP_056698543.1">
    <property type="nucleotide sequence ID" value="XM_056842565.1"/>
</dbReference>
<protein>
    <recommendedName>
        <fullName evidence="1">Reverse transcriptase domain-containing protein</fullName>
    </recommendedName>
</protein>